<sequence length="125" mass="13887">MVILLTELQLVIDKLLTSLPRRRTDNAIIIRAQDSNDAKARVFKLNANPVEPILLEREGGYERQYRFVCPRCTLPVAYQTTPPPPKSSPFLYIFPGSLTQAQGQVPSDAFDLDIASGQATEQVTA</sequence>
<dbReference type="GO" id="GO:0006888">
    <property type="term" value="P:endoplasmic reticulum to Golgi vesicle-mediated transport"/>
    <property type="evidence" value="ECO:0007669"/>
    <property type="project" value="TreeGrafter"/>
</dbReference>
<protein>
    <recommendedName>
        <fullName evidence="2">STEEP1 domain-containing protein</fullName>
    </recommendedName>
</protein>
<comment type="similarity">
    <text evidence="1">Belongs to the STEEP1 family.</text>
</comment>
<accession>A0A9Q5N9F3</accession>
<proteinExistence type="inferred from homology"/>
<name>A0A9Q5N9F3_SANBA</name>
<dbReference type="PANTHER" id="PTHR46355:SF1">
    <property type="entry name" value="STING ER EXIT PROTEIN"/>
    <property type="match status" value="1"/>
</dbReference>
<keyword evidence="4" id="KW-1185">Reference proteome</keyword>
<dbReference type="AlphaFoldDB" id="A0A9Q5N9F3"/>
<dbReference type="PANTHER" id="PTHR46355">
    <property type="entry name" value="UPF0428 PROTEIN CXORF56"/>
    <property type="match status" value="1"/>
</dbReference>
<dbReference type="EMBL" id="LNZH02000081">
    <property type="protein sequence ID" value="OCB91560.1"/>
    <property type="molecule type" value="Genomic_DNA"/>
</dbReference>
<organism evidence="3 4">
    <name type="scientific">Sanghuangporus baumii</name>
    <name type="common">Phellinus baumii</name>
    <dbReference type="NCBI Taxonomy" id="108892"/>
    <lineage>
        <taxon>Eukaryota</taxon>
        <taxon>Fungi</taxon>
        <taxon>Dikarya</taxon>
        <taxon>Basidiomycota</taxon>
        <taxon>Agaricomycotina</taxon>
        <taxon>Agaricomycetes</taxon>
        <taxon>Hymenochaetales</taxon>
        <taxon>Hymenochaetaceae</taxon>
        <taxon>Sanghuangporus</taxon>
    </lineage>
</organism>
<dbReference type="GO" id="GO:0090158">
    <property type="term" value="P:endoplasmic reticulum membrane organization"/>
    <property type="evidence" value="ECO:0007669"/>
    <property type="project" value="TreeGrafter"/>
</dbReference>
<gene>
    <name evidence="3" type="ORF">A7U60_g1186</name>
</gene>
<dbReference type="InterPro" id="IPR057965">
    <property type="entry name" value="STEEP1_dom"/>
</dbReference>
<dbReference type="OrthoDB" id="418131at2759"/>
<dbReference type="InterPro" id="IPR029704">
    <property type="entry name" value="STEEP-like"/>
</dbReference>
<feature type="domain" description="STEEP1" evidence="2">
    <location>
        <begin position="7"/>
        <end position="107"/>
    </location>
</feature>
<dbReference type="GO" id="GO:0005737">
    <property type="term" value="C:cytoplasm"/>
    <property type="evidence" value="ECO:0007669"/>
    <property type="project" value="GOC"/>
</dbReference>
<evidence type="ECO:0000259" key="2">
    <source>
        <dbReference type="Pfam" id="PF25809"/>
    </source>
</evidence>
<dbReference type="Pfam" id="PF25809">
    <property type="entry name" value="STEEP1"/>
    <property type="match status" value="1"/>
</dbReference>
<comment type="caution">
    <text evidence="3">The sequence shown here is derived from an EMBL/GenBank/DDBJ whole genome shotgun (WGS) entry which is preliminary data.</text>
</comment>
<evidence type="ECO:0000313" key="3">
    <source>
        <dbReference type="EMBL" id="OCB91560.1"/>
    </source>
</evidence>
<evidence type="ECO:0000313" key="4">
    <source>
        <dbReference type="Proteomes" id="UP000757232"/>
    </source>
</evidence>
<evidence type="ECO:0000256" key="1">
    <source>
        <dbReference type="ARBA" id="ARBA00024205"/>
    </source>
</evidence>
<dbReference type="Proteomes" id="UP000757232">
    <property type="component" value="Unassembled WGS sequence"/>
</dbReference>
<reference evidence="3" key="1">
    <citation type="submission" date="2016-06" db="EMBL/GenBank/DDBJ databases">
        <title>Draft Genome sequence of the fungus Inonotus baumii.</title>
        <authorList>
            <person name="Zhu H."/>
            <person name="Lin W."/>
        </authorList>
    </citation>
    <scope>NUCLEOTIDE SEQUENCE</scope>
    <source>
        <strain evidence="3">821</strain>
    </source>
</reference>